<dbReference type="Gene3D" id="3.40.50.1000">
    <property type="entry name" value="HAD superfamily/HAD-like"/>
    <property type="match status" value="1"/>
</dbReference>
<feature type="transmembrane region" description="Helical" evidence="15">
    <location>
        <begin position="256"/>
        <end position="276"/>
    </location>
</feature>
<keyword evidence="12 15" id="KW-0406">Ion transport</keyword>
<accession>A0A5N6YWW4</accession>
<dbReference type="EC" id="7.2.2.10" evidence="15"/>
<dbReference type="OrthoDB" id="3352408at2759"/>
<dbReference type="SFLD" id="SFLDG00002">
    <property type="entry name" value="C1.7:_P-type_atpase_like"/>
    <property type="match status" value="1"/>
</dbReference>
<dbReference type="Pfam" id="PF00690">
    <property type="entry name" value="Cation_ATPase_N"/>
    <property type="match status" value="1"/>
</dbReference>
<evidence type="ECO:0000256" key="3">
    <source>
        <dbReference type="ARBA" id="ARBA00022568"/>
    </source>
</evidence>
<evidence type="ECO:0000256" key="5">
    <source>
        <dbReference type="ARBA" id="ARBA00022723"/>
    </source>
</evidence>
<dbReference type="InterPro" id="IPR059000">
    <property type="entry name" value="ATPase_P-type_domA"/>
</dbReference>
<evidence type="ECO:0000256" key="14">
    <source>
        <dbReference type="ARBA" id="ARBA00038148"/>
    </source>
</evidence>
<keyword evidence="6 15" id="KW-0547">Nucleotide-binding</keyword>
<dbReference type="SFLD" id="SFLDF00027">
    <property type="entry name" value="p-type_atpase"/>
    <property type="match status" value="1"/>
</dbReference>
<dbReference type="GO" id="GO:0012505">
    <property type="term" value="C:endomembrane system"/>
    <property type="evidence" value="ECO:0007669"/>
    <property type="project" value="UniProtKB-SubCell"/>
</dbReference>
<feature type="transmembrane region" description="Helical" evidence="15">
    <location>
        <begin position="288"/>
        <end position="317"/>
    </location>
</feature>
<keyword evidence="13 15" id="KW-0472">Membrane</keyword>
<dbReference type="GO" id="GO:0046872">
    <property type="term" value="F:metal ion binding"/>
    <property type="evidence" value="ECO:0007669"/>
    <property type="project" value="UniProtKB-KW"/>
</dbReference>
<name>A0A5N6YWW4_9EURO</name>
<dbReference type="EMBL" id="ML739342">
    <property type="protein sequence ID" value="KAE8349136.1"/>
    <property type="molecule type" value="Genomic_DNA"/>
</dbReference>
<dbReference type="Gene3D" id="2.70.150.10">
    <property type="entry name" value="Calcium-transporting ATPase, cytoplasmic transduction domain A"/>
    <property type="match status" value="1"/>
</dbReference>
<dbReference type="PROSITE" id="PS00154">
    <property type="entry name" value="ATPASE_E1_E2"/>
    <property type="match status" value="1"/>
</dbReference>
<dbReference type="FunFam" id="1.20.1110.10:FF:000037">
    <property type="entry name" value="Calcium-transporting ATPase, putative"/>
    <property type="match status" value="1"/>
</dbReference>
<dbReference type="Pfam" id="PF00122">
    <property type="entry name" value="E1-E2_ATPase"/>
    <property type="match status" value="1"/>
</dbReference>
<dbReference type="FunFam" id="3.40.1110.10:FF:000021">
    <property type="entry name" value="calcium-transporting ATPase, endoplasmic reticulum-type"/>
    <property type="match status" value="1"/>
</dbReference>
<keyword evidence="11 15" id="KW-1133">Transmembrane helix</keyword>
<comment type="subcellular location">
    <subcellularLocation>
        <location evidence="1">Endomembrane system</location>
        <topology evidence="1">Multi-pass membrane protein</topology>
    </subcellularLocation>
    <subcellularLocation>
        <location evidence="15">Membrane</location>
        <topology evidence="15">Multi-pass membrane protein</topology>
    </subcellularLocation>
</comment>
<feature type="domain" description="Cation-transporting P-type ATPase N-terminal" evidence="16">
    <location>
        <begin position="3"/>
        <end position="77"/>
    </location>
</feature>
<dbReference type="FunFam" id="1.20.1110.10:FF:000065">
    <property type="entry name" value="Sarcoplasmic/endoplasmic reticulum calcium ATPase 1"/>
    <property type="match status" value="1"/>
</dbReference>
<evidence type="ECO:0000256" key="11">
    <source>
        <dbReference type="ARBA" id="ARBA00022989"/>
    </source>
</evidence>
<dbReference type="FunFam" id="3.40.50.1000:FF:000005">
    <property type="entry name" value="Calcium-transporting ATPase 1"/>
    <property type="match status" value="1"/>
</dbReference>
<evidence type="ECO:0000256" key="13">
    <source>
        <dbReference type="ARBA" id="ARBA00023136"/>
    </source>
</evidence>
<evidence type="ECO:0000256" key="12">
    <source>
        <dbReference type="ARBA" id="ARBA00023065"/>
    </source>
</evidence>
<dbReference type="InterPro" id="IPR008250">
    <property type="entry name" value="ATPase_P-typ_transduc_dom_A_sf"/>
</dbReference>
<evidence type="ECO:0000256" key="1">
    <source>
        <dbReference type="ARBA" id="ARBA00004127"/>
    </source>
</evidence>
<keyword evidence="9" id="KW-0460">Magnesium</keyword>
<protein>
    <recommendedName>
        <fullName evidence="15">Calcium-transporting ATPase</fullName>
        <ecNumber evidence="15">7.2.2.10</ecNumber>
    </recommendedName>
</protein>
<evidence type="ECO:0000313" key="17">
    <source>
        <dbReference type="EMBL" id="KAE8349136.1"/>
    </source>
</evidence>
<evidence type="ECO:0000256" key="4">
    <source>
        <dbReference type="ARBA" id="ARBA00022692"/>
    </source>
</evidence>
<dbReference type="InterPro" id="IPR018303">
    <property type="entry name" value="ATPase_P-typ_P_site"/>
</dbReference>
<dbReference type="InterPro" id="IPR001757">
    <property type="entry name" value="P_typ_ATPase"/>
</dbReference>
<dbReference type="CDD" id="cd02083">
    <property type="entry name" value="P-type_ATPase_SERCA"/>
    <property type="match status" value="1"/>
</dbReference>
<comment type="similarity">
    <text evidence="14 15">Belongs to the cation transport ATPase (P-type) (TC 3.A.3) family.</text>
</comment>
<dbReference type="InterPro" id="IPR005782">
    <property type="entry name" value="P-type_ATPase_IIA"/>
</dbReference>
<keyword evidence="4 15" id="KW-0812">Transmembrane</keyword>
<dbReference type="AlphaFoldDB" id="A0A5N6YWW4"/>
<keyword evidence="10" id="KW-1278">Translocase</keyword>
<evidence type="ECO:0000256" key="15">
    <source>
        <dbReference type="RuleBase" id="RU361146"/>
    </source>
</evidence>
<evidence type="ECO:0000256" key="2">
    <source>
        <dbReference type="ARBA" id="ARBA00022448"/>
    </source>
</evidence>
<evidence type="ECO:0000256" key="6">
    <source>
        <dbReference type="ARBA" id="ARBA00022741"/>
    </source>
</evidence>
<feature type="transmembrane region" description="Helical" evidence="15">
    <location>
        <begin position="890"/>
        <end position="910"/>
    </location>
</feature>
<dbReference type="SUPFAM" id="SSF81665">
    <property type="entry name" value="Calcium ATPase, transmembrane domain M"/>
    <property type="match status" value="1"/>
</dbReference>
<dbReference type="SUPFAM" id="SSF81653">
    <property type="entry name" value="Calcium ATPase, transduction domain A"/>
    <property type="match status" value="1"/>
</dbReference>
<dbReference type="PRINTS" id="PR00119">
    <property type="entry name" value="CATATPASE"/>
</dbReference>
<organism evidence="17 18">
    <name type="scientific">Aspergillus coremiiformis</name>
    <dbReference type="NCBI Taxonomy" id="138285"/>
    <lineage>
        <taxon>Eukaryota</taxon>
        <taxon>Fungi</taxon>
        <taxon>Dikarya</taxon>
        <taxon>Ascomycota</taxon>
        <taxon>Pezizomycotina</taxon>
        <taxon>Eurotiomycetes</taxon>
        <taxon>Eurotiomycetidae</taxon>
        <taxon>Eurotiales</taxon>
        <taxon>Aspergillaceae</taxon>
        <taxon>Aspergillus</taxon>
        <taxon>Aspergillus subgen. Circumdati</taxon>
    </lineage>
</organism>
<comment type="catalytic activity">
    <reaction evidence="15">
        <text>Ca(2+)(in) + ATP + H2O = Ca(2+)(out) + ADP + phosphate + H(+)</text>
        <dbReference type="Rhea" id="RHEA:18105"/>
        <dbReference type="ChEBI" id="CHEBI:15377"/>
        <dbReference type="ChEBI" id="CHEBI:15378"/>
        <dbReference type="ChEBI" id="CHEBI:29108"/>
        <dbReference type="ChEBI" id="CHEBI:30616"/>
        <dbReference type="ChEBI" id="CHEBI:43474"/>
        <dbReference type="ChEBI" id="CHEBI:456216"/>
        <dbReference type="EC" id="7.2.2.10"/>
    </reaction>
</comment>
<feature type="transmembrane region" description="Helical" evidence="15">
    <location>
        <begin position="827"/>
        <end position="851"/>
    </location>
</feature>
<dbReference type="FunFam" id="2.70.150.10:FF:000014">
    <property type="entry name" value="Calcium-transporting ATPase, putative"/>
    <property type="match status" value="1"/>
</dbReference>
<evidence type="ECO:0000256" key="10">
    <source>
        <dbReference type="ARBA" id="ARBA00022967"/>
    </source>
</evidence>
<comment type="function">
    <text evidence="15">Catalyzes the hydrolysis of ATP coupled with the transport of calcium.</text>
</comment>
<dbReference type="GO" id="GO:0016020">
    <property type="term" value="C:membrane"/>
    <property type="evidence" value="ECO:0007669"/>
    <property type="project" value="UniProtKB-SubCell"/>
</dbReference>
<dbReference type="InterPro" id="IPR023214">
    <property type="entry name" value="HAD_sf"/>
</dbReference>
<dbReference type="InterPro" id="IPR023299">
    <property type="entry name" value="ATPase_P-typ_cyto_dom_N"/>
</dbReference>
<dbReference type="SUPFAM" id="SSF56784">
    <property type="entry name" value="HAD-like"/>
    <property type="match status" value="1"/>
</dbReference>
<reference evidence="18" key="1">
    <citation type="submission" date="2019-04" db="EMBL/GenBank/DDBJ databases">
        <title>Friends and foes A comparative genomics studyof 23 Aspergillus species from section Flavi.</title>
        <authorList>
            <consortium name="DOE Joint Genome Institute"/>
            <person name="Kjaerbolling I."/>
            <person name="Vesth T."/>
            <person name="Frisvad J.C."/>
            <person name="Nybo J.L."/>
            <person name="Theobald S."/>
            <person name="Kildgaard S."/>
            <person name="Isbrandt T."/>
            <person name="Kuo A."/>
            <person name="Sato A."/>
            <person name="Lyhne E.K."/>
            <person name="Kogle M.E."/>
            <person name="Wiebenga A."/>
            <person name="Kun R.S."/>
            <person name="Lubbers R.J."/>
            <person name="Makela M.R."/>
            <person name="Barry K."/>
            <person name="Chovatia M."/>
            <person name="Clum A."/>
            <person name="Daum C."/>
            <person name="Haridas S."/>
            <person name="He G."/>
            <person name="LaButti K."/>
            <person name="Lipzen A."/>
            <person name="Mondo S."/>
            <person name="Riley R."/>
            <person name="Salamov A."/>
            <person name="Simmons B.A."/>
            <person name="Magnuson J.K."/>
            <person name="Henrissat B."/>
            <person name="Mortensen U.H."/>
            <person name="Larsen T.O."/>
            <person name="Devries R.P."/>
            <person name="Grigoriev I.V."/>
            <person name="Machida M."/>
            <person name="Baker S.E."/>
            <person name="Andersen M.R."/>
        </authorList>
    </citation>
    <scope>NUCLEOTIDE SEQUENCE [LARGE SCALE GENOMIC DNA]</scope>
    <source>
        <strain evidence="18">CBS 553.77</strain>
    </source>
</reference>
<dbReference type="PANTHER" id="PTHR42861">
    <property type="entry name" value="CALCIUM-TRANSPORTING ATPASE"/>
    <property type="match status" value="1"/>
</dbReference>
<dbReference type="InterPro" id="IPR004014">
    <property type="entry name" value="ATPase_P-typ_cation-transptr_N"/>
</dbReference>
<evidence type="ECO:0000256" key="8">
    <source>
        <dbReference type="ARBA" id="ARBA00022840"/>
    </source>
</evidence>
<dbReference type="InterPro" id="IPR036412">
    <property type="entry name" value="HAD-like_sf"/>
</dbReference>
<dbReference type="Pfam" id="PF08282">
    <property type="entry name" value="Hydrolase_3"/>
    <property type="match status" value="1"/>
</dbReference>
<proteinExistence type="inferred from homology"/>
<dbReference type="PRINTS" id="PR00121">
    <property type="entry name" value="NAKATPASE"/>
</dbReference>
<gene>
    <name evidence="17" type="ORF">BDV28DRAFT_68464</name>
</gene>
<feature type="transmembrane region" description="Helical" evidence="15">
    <location>
        <begin position="61"/>
        <end position="78"/>
    </location>
</feature>
<dbReference type="GO" id="GO:0005524">
    <property type="term" value="F:ATP binding"/>
    <property type="evidence" value="ECO:0007669"/>
    <property type="project" value="UniProtKB-KW"/>
</dbReference>
<keyword evidence="18" id="KW-1185">Reference proteome</keyword>
<dbReference type="InterPro" id="IPR044492">
    <property type="entry name" value="P_typ_ATPase_HD_dom"/>
</dbReference>
<evidence type="ECO:0000256" key="9">
    <source>
        <dbReference type="ARBA" id="ARBA00022842"/>
    </source>
</evidence>
<evidence type="ECO:0000313" key="18">
    <source>
        <dbReference type="Proteomes" id="UP000327118"/>
    </source>
</evidence>
<keyword evidence="5" id="KW-0479">Metal-binding</keyword>
<dbReference type="Pfam" id="PF13246">
    <property type="entry name" value="Cation_ATPase"/>
    <property type="match status" value="1"/>
</dbReference>
<feature type="transmembrane region" description="Helical" evidence="15">
    <location>
        <begin position="922"/>
        <end position="946"/>
    </location>
</feature>
<dbReference type="Gene3D" id="1.20.1110.10">
    <property type="entry name" value="Calcium-transporting ATPase, transmembrane domain"/>
    <property type="match status" value="1"/>
</dbReference>
<dbReference type="InterPro" id="IPR023298">
    <property type="entry name" value="ATPase_P-typ_TM_dom_sf"/>
</dbReference>
<dbReference type="SFLD" id="SFLDS00003">
    <property type="entry name" value="Haloacid_Dehalogenase"/>
    <property type="match status" value="1"/>
</dbReference>
<dbReference type="GO" id="GO:0016887">
    <property type="term" value="F:ATP hydrolysis activity"/>
    <property type="evidence" value="ECO:0007669"/>
    <property type="project" value="InterPro"/>
</dbReference>
<dbReference type="NCBIfam" id="TIGR01494">
    <property type="entry name" value="ATPase_P-type"/>
    <property type="match status" value="2"/>
</dbReference>
<dbReference type="Gene3D" id="3.40.1110.10">
    <property type="entry name" value="Calcium-transporting ATPase, cytoplasmic domain N"/>
    <property type="match status" value="1"/>
</dbReference>
<dbReference type="NCBIfam" id="TIGR01116">
    <property type="entry name" value="ATPase-IIA1_Ca"/>
    <property type="match status" value="1"/>
</dbReference>
<dbReference type="FunFam" id="3.40.50.1000:FF:000001">
    <property type="entry name" value="Phospholipid-transporting ATPase IC"/>
    <property type="match status" value="1"/>
</dbReference>
<dbReference type="InterPro" id="IPR006068">
    <property type="entry name" value="ATPase_P-typ_cation-transptr_C"/>
</dbReference>
<comment type="caution">
    <text evidence="15">Lacks conserved residue(s) required for the propagation of feature annotation.</text>
</comment>
<keyword evidence="2 15" id="KW-0813">Transport</keyword>
<dbReference type="GO" id="GO:0005388">
    <property type="term" value="F:P-type calcium transporter activity"/>
    <property type="evidence" value="ECO:0007669"/>
    <property type="project" value="UniProtKB-EC"/>
</dbReference>
<sequence>MEQSYLYSPAEVLEHFSVSEYSGLSQDQVSKLKQKYGPNALAEDPPTPLWELILEQFKDQLVLILLGSAALSFILALFEEGDDWTAFVDPVVILTILILNSVVGVTQETSAEKAIAALQEYSANEATVVRNGKTQRVKAEDLVPGDVIHVAVGDRVPADCRLIAVHSNSFRVDQAILTGESESVGKDTRAIRDKQAVKQDQTNMLFSGTTVVNGHATALVVLTGGSTAIGDIHDSITSQISEPTPLKQKLNNFGDMLAKVITVICVLVWVINIEHFNDPSHGGWTKGAIYYLKIAVSLGVAAIPEGLAVVITTCLALGTRKMANKNAVVRSLPSVETLGSCNVICSDKTGTLTTNQMSVNKIIYLNKAGKNVEEIDVEGTTFAPEGVISQNGKVLQNLAVSSSTIRQMTEVMALCNSADLSHDAKSGVYSCIGEPTEGALRVLVEKIGTDDVATNTKIFQLPATQRLRASSAFYENRLPQKATYEFSRDRKSMSVLVGSEKEQSLLVKGAPESILERCTHVLLGSDGPRVPITKEHADLLSAEIVEYGNRGLRVIAFARVDDVGANPLLRKAQTSDDYVQLERNMTLIGLAAMLDPPRVEVADSIKKCRAAGIRVIVITGDSRNTAEAVCRQIGVFAEDEDLTGKSFTGREFDALSDSEKLEVVKTASLFSRTEPSHKSKLVDLLQSLGHVVAMTGDGVNDAPALKKSDIGVAMGTGTDVAKLAADMVLADDNFATITVAVEEGRSIYSNTQQFIRYLISSNIGEVVSIFLTAALGMPEALVPVQLLWVNLVTDGLPATALSFNPPDHDVMRRPPRKRDEPLVGGWLLFRYLVIGTYVGAATVFGYVWWFVYNPEGPQISFWQLSHFHKCSAQFPEIGCEMFTNDMSRSASTVSLSILVVIEMLNAMNALSSSESLLTFALWNNMMLVYAIILSMSLHFAILYIPFLQGLFSILPLDWIEWKAVLAISAPVILIDEALKFVERQMYTTVSKAIGQQNGAASKPKKA</sequence>
<dbReference type="Pfam" id="PF00689">
    <property type="entry name" value="Cation_ATPase_C"/>
    <property type="match status" value="1"/>
</dbReference>
<evidence type="ECO:0000256" key="7">
    <source>
        <dbReference type="ARBA" id="ARBA00022837"/>
    </source>
</evidence>
<feature type="transmembrane region" description="Helical" evidence="15">
    <location>
        <begin position="84"/>
        <end position="103"/>
    </location>
</feature>
<keyword evidence="3 15" id="KW-0109">Calcium transport</keyword>
<keyword evidence="7 15" id="KW-0106">Calcium</keyword>
<keyword evidence="8 15" id="KW-0067">ATP-binding</keyword>
<dbReference type="SMART" id="SM00831">
    <property type="entry name" value="Cation_ATPase_N"/>
    <property type="match status" value="1"/>
</dbReference>
<evidence type="ECO:0000259" key="16">
    <source>
        <dbReference type="SMART" id="SM00831"/>
    </source>
</evidence>
<dbReference type="SUPFAM" id="SSF81660">
    <property type="entry name" value="Metal cation-transporting ATPase, ATP-binding domain N"/>
    <property type="match status" value="1"/>
</dbReference>
<dbReference type="Proteomes" id="UP000327118">
    <property type="component" value="Unassembled WGS sequence"/>
</dbReference>